<protein>
    <submittedName>
        <fullName evidence="5">Mandelate racemase</fullName>
    </submittedName>
</protein>
<dbReference type="GO" id="GO:0016052">
    <property type="term" value="P:carbohydrate catabolic process"/>
    <property type="evidence" value="ECO:0007669"/>
    <property type="project" value="TreeGrafter"/>
</dbReference>
<dbReference type="EMBL" id="CP006911">
    <property type="protein sequence ID" value="ALE01423.1"/>
    <property type="molecule type" value="Genomic_DNA"/>
</dbReference>
<proteinExistence type="predicted"/>
<dbReference type="Pfam" id="PF02746">
    <property type="entry name" value="MR_MLE_N"/>
    <property type="match status" value="1"/>
</dbReference>
<dbReference type="SFLD" id="SFLDS00001">
    <property type="entry name" value="Enolase"/>
    <property type="match status" value="1"/>
</dbReference>
<dbReference type="SUPFAM" id="SSF54826">
    <property type="entry name" value="Enolase N-terminal domain-like"/>
    <property type="match status" value="1"/>
</dbReference>
<dbReference type="PATRIC" id="fig|1125411.7.peg.325"/>
<organism evidence="5 6">
    <name type="scientific">Candidatus Pseudothioglobus singularis PS1</name>
    <dbReference type="NCBI Taxonomy" id="1125411"/>
    <lineage>
        <taxon>Bacteria</taxon>
        <taxon>Pseudomonadati</taxon>
        <taxon>Pseudomonadota</taxon>
        <taxon>Gammaproteobacteria</taxon>
        <taxon>Candidatus Pseudothioglobaceae</taxon>
        <taxon>Candidatus Pseudothioglobus</taxon>
    </lineage>
</organism>
<dbReference type="KEGG" id="tsn:W908_01650"/>
<evidence type="ECO:0000313" key="6">
    <source>
        <dbReference type="Proteomes" id="UP000068905"/>
    </source>
</evidence>
<dbReference type="SFLD" id="SFLDG00179">
    <property type="entry name" value="mandelate_racemase"/>
    <property type="match status" value="1"/>
</dbReference>
<sequence length="369" mass="41608">MKIISVETFTNEYVGLVRLRTDEGDEGWGQTSTYNSEITAQVVHLQIAPHVLGMSALDISEVNREVLEREHKFPGTYLYRALCGVDTALWDIKAKRANKSVCQLLGGSPSSVPVYASSMQREISPEAEAERLLMLKEADGYFAFKFRIGRECGHDIDQWPGRTESIIKEVRKTLGDEVSLLVDANSAYSPKKAIEVGHMLEDYGVSHFEEPCPYWEPDWTRQVSEALDIDVSGGEQDNDMRVWRHMIDTRVVDIVQPDICYMGGITRTLEVAKLAEKKGIPVTLHAANLSLVTLFSAHLMGSIKNPGKYLEFSIEGLDYYPWQDNIFSPDFKIVDGHLELPHKPGWGAEINQEWLSLANYQVSYTGSRF</sequence>
<dbReference type="Pfam" id="PF13378">
    <property type="entry name" value="MR_MLE_C"/>
    <property type="match status" value="1"/>
</dbReference>
<dbReference type="CDD" id="cd03316">
    <property type="entry name" value="MR_like"/>
    <property type="match status" value="1"/>
</dbReference>
<dbReference type="AlphaFoldDB" id="A0A0M5KTK6"/>
<dbReference type="PROSITE" id="PS00908">
    <property type="entry name" value="MR_MLE_1"/>
    <property type="match status" value="1"/>
</dbReference>
<dbReference type="InterPro" id="IPR029065">
    <property type="entry name" value="Enolase_C-like"/>
</dbReference>
<evidence type="ECO:0000256" key="3">
    <source>
        <dbReference type="ARBA" id="ARBA00022842"/>
    </source>
</evidence>
<dbReference type="GO" id="GO:0009063">
    <property type="term" value="P:amino acid catabolic process"/>
    <property type="evidence" value="ECO:0007669"/>
    <property type="project" value="InterPro"/>
</dbReference>
<evidence type="ECO:0000313" key="5">
    <source>
        <dbReference type="EMBL" id="ALE01423.1"/>
    </source>
</evidence>
<dbReference type="InterPro" id="IPR018110">
    <property type="entry name" value="Mandel_Rmase/mucon_lact_enz_CS"/>
</dbReference>
<dbReference type="SMART" id="SM00922">
    <property type="entry name" value="MR_MLE"/>
    <property type="match status" value="1"/>
</dbReference>
<comment type="cofactor">
    <cofactor evidence="1">
        <name>Mg(2+)</name>
        <dbReference type="ChEBI" id="CHEBI:18420"/>
    </cofactor>
</comment>
<name>A0A0M5KTK6_9GAMM</name>
<dbReference type="InterPro" id="IPR036849">
    <property type="entry name" value="Enolase-like_C_sf"/>
</dbReference>
<evidence type="ECO:0000256" key="1">
    <source>
        <dbReference type="ARBA" id="ARBA00001946"/>
    </source>
</evidence>
<keyword evidence="6" id="KW-1185">Reference proteome</keyword>
<feature type="domain" description="Mandelate racemase/muconate lactonizing enzyme C-terminal" evidence="4">
    <location>
        <begin position="125"/>
        <end position="230"/>
    </location>
</feature>
<dbReference type="GO" id="GO:0000287">
    <property type="term" value="F:magnesium ion binding"/>
    <property type="evidence" value="ECO:0007669"/>
    <property type="project" value="TreeGrafter"/>
</dbReference>
<keyword evidence="3" id="KW-0460">Magnesium</keyword>
<dbReference type="InterPro" id="IPR013341">
    <property type="entry name" value="Mandelate_racemase_N_dom"/>
</dbReference>
<evidence type="ECO:0000256" key="2">
    <source>
        <dbReference type="ARBA" id="ARBA00022723"/>
    </source>
</evidence>
<dbReference type="Gene3D" id="3.20.20.120">
    <property type="entry name" value="Enolase-like C-terminal domain"/>
    <property type="match status" value="1"/>
</dbReference>
<dbReference type="PANTHER" id="PTHR13794:SF58">
    <property type="entry name" value="MITOCHONDRIAL ENOLASE SUPERFAMILY MEMBER 1"/>
    <property type="match status" value="1"/>
</dbReference>
<dbReference type="SUPFAM" id="SSF51604">
    <property type="entry name" value="Enolase C-terminal domain-like"/>
    <property type="match status" value="1"/>
</dbReference>
<dbReference type="InterPro" id="IPR029017">
    <property type="entry name" value="Enolase-like_N"/>
</dbReference>
<gene>
    <name evidence="5" type="ORF">W908_01650</name>
</gene>
<reference evidence="5 6" key="1">
    <citation type="journal article" date="2015" name="Genome Announc.">
        <title>Genome Sequence of 'Candidatus Thioglobus singularis' Strain PS1, a Mixotroph from the SUP05 Clade of Marine Gammaproteobacteria.</title>
        <authorList>
            <person name="Marshall K.T."/>
            <person name="Morris R.M."/>
        </authorList>
    </citation>
    <scope>NUCLEOTIDE SEQUENCE [LARGE SCALE GENOMIC DNA]</scope>
    <source>
        <strain evidence="5 6">PS1</strain>
    </source>
</reference>
<dbReference type="RefSeq" id="WP_053819675.1">
    <property type="nucleotide sequence ID" value="NZ_CP006911.1"/>
</dbReference>
<dbReference type="OrthoDB" id="9782675at2"/>
<dbReference type="PANTHER" id="PTHR13794">
    <property type="entry name" value="ENOLASE SUPERFAMILY, MANDELATE RACEMASE"/>
    <property type="match status" value="1"/>
</dbReference>
<dbReference type="Proteomes" id="UP000068905">
    <property type="component" value="Chromosome"/>
</dbReference>
<keyword evidence="2" id="KW-0479">Metal-binding</keyword>
<dbReference type="InterPro" id="IPR046945">
    <property type="entry name" value="RHMD-like"/>
</dbReference>
<accession>A0A0M5KTK6</accession>
<dbReference type="InterPro" id="IPR013342">
    <property type="entry name" value="Mandelate_racemase_C"/>
</dbReference>
<dbReference type="STRING" id="1125411.W908_01650"/>
<dbReference type="GO" id="GO:0016836">
    <property type="term" value="F:hydro-lyase activity"/>
    <property type="evidence" value="ECO:0007669"/>
    <property type="project" value="TreeGrafter"/>
</dbReference>
<evidence type="ECO:0000259" key="4">
    <source>
        <dbReference type="SMART" id="SM00922"/>
    </source>
</evidence>
<dbReference type="Gene3D" id="3.30.390.10">
    <property type="entry name" value="Enolase-like, N-terminal domain"/>
    <property type="match status" value="1"/>
</dbReference>